<feature type="transmembrane region" description="Helical" evidence="1">
    <location>
        <begin position="255"/>
        <end position="273"/>
    </location>
</feature>
<evidence type="ECO:0000313" key="2">
    <source>
        <dbReference type="EMBL" id="MFD2672630.1"/>
    </source>
</evidence>
<dbReference type="SUPFAM" id="SSF55961">
    <property type="entry name" value="Bet v1-like"/>
    <property type="match status" value="1"/>
</dbReference>
<keyword evidence="1" id="KW-0472">Membrane</keyword>
<feature type="transmembrane region" description="Helical" evidence="1">
    <location>
        <begin position="183"/>
        <end position="202"/>
    </location>
</feature>
<dbReference type="Proteomes" id="UP001597497">
    <property type="component" value="Unassembled WGS sequence"/>
</dbReference>
<protein>
    <submittedName>
        <fullName evidence="2">DoxX-like family protein</fullName>
    </submittedName>
</protein>
<organism evidence="2 3">
    <name type="scientific">Marinicrinis sediminis</name>
    <dbReference type="NCBI Taxonomy" id="1652465"/>
    <lineage>
        <taxon>Bacteria</taxon>
        <taxon>Bacillati</taxon>
        <taxon>Bacillota</taxon>
        <taxon>Bacilli</taxon>
        <taxon>Bacillales</taxon>
        <taxon>Paenibacillaceae</taxon>
    </lineage>
</organism>
<gene>
    <name evidence="2" type="ORF">ACFSUC_13765</name>
</gene>
<comment type="caution">
    <text evidence="2">The sequence shown here is derived from an EMBL/GenBank/DDBJ whole genome shotgun (WGS) entry which is preliminary data.</text>
</comment>
<evidence type="ECO:0000256" key="1">
    <source>
        <dbReference type="SAM" id="Phobius"/>
    </source>
</evidence>
<dbReference type="RefSeq" id="WP_379930196.1">
    <property type="nucleotide sequence ID" value="NZ_JBHUMM010000043.1"/>
</dbReference>
<keyword evidence="1" id="KW-1133">Transmembrane helix</keyword>
<proteinExistence type="predicted"/>
<dbReference type="InterPro" id="IPR025695">
    <property type="entry name" value="DoxX-like"/>
</dbReference>
<keyword evidence="1" id="KW-0812">Transmembrane</keyword>
<feature type="transmembrane region" description="Helical" evidence="1">
    <location>
        <begin position="285"/>
        <end position="304"/>
    </location>
</feature>
<dbReference type="Pfam" id="PF13781">
    <property type="entry name" value="DoxX_3"/>
    <property type="match status" value="1"/>
</dbReference>
<name>A0ABW5RDG0_9BACL</name>
<feature type="transmembrane region" description="Helical" evidence="1">
    <location>
        <begin position="229"/>
        <end position="248"/>
    </location>
</feature>
<reference evidence="3" key="1">
    <citation type="journal article" date="2019" name="Int. J. Syst. Evol. Microbiol.">
        <title>The Global Catalogue of Microorganisms (GCM) 10K type strain sequencing project: providing services to taxonomists for standard genome sequencing and annotation.</title>
        <authorList>
            <consortium name="The Broad Institute Genomics Platform"/>
            <consortium name="The Broad Institute Genome Sequencing Center for Infectious Disease"/>
            <person name="Wu L."/>
            <person name="Ma J."/>
        </authorList>
    </citation>
    <scope>NUCLEOTIDE SEQUENCE [LARGE SCALE GENOMIC DNA]</scope>
    <source>
        <strain evidence="3">KCTC 33676</strain>
    </source>
</reference>
<keyword evidence="3" id="KW-1185">Reference proteome</keyword>
<evidence type="ECO:0000313" key="3">
    <source>
        <dbReference type="Proteomes" id="UP001597497"/>
    </source>
</evidence>
<sequence>MKPSPSKPISKPISKSFSKPIYVERKIDTSMEKLWHATQHPDQHQQWDLRFSEISYLPKEQQSDPQQFDYRTKIGFGLQIAGKGESIQTIQDASQRTSSLKFWSDQPISLIRSGSGYWQYVQEEDGIRFLTQYQYETRFGKAGQWLDRFLFNPLMSWATAWSFDCLRLWLEKGMAPKWSIQRMLVHVICVCALAFAWIYQGLVPKLLVPDSGELDILRGSGLFNGYESLVLQVVGWGEIGLGVLMFLLARKKATYVGTIVLLLLLTLGAAFSAPSSFVAPFNPVTLNLLMMVVAVTGLLQLQDLPSASNCKRRKRL</sequence>
<accession>A0ABW5RDG0</accession>
<dbReference type="EMBL" id="JBHUMM010000043">
    <property type="protein sequence ID" value="MFD2672630.1"/>
    <property type="molecule type" value="Genomic_DNA"/>
</dbReference>